<reference evidence="1" key="1">
    <citation type="submission" date="2020-05" db="EMBL/GenBank/DDBJ databases">
        <authorList>
            <person name="Chiriac C."/>
            <person name="Salcher M."/>
            <person name="Ghai R."/>
            <person name="Kavagutti S V."/>
        </authorList>
    </citation>
    <scope>NUCLEOTIDE SEQUENCE</scope>
</reference>
<protein>
    <submittedName>
        <fullName evidence="1">Uncharacterized protein</fullName>
    </submittedName>
</protein>
<evidence type="ECO:0000313" key="1">
    <source>
        <dbReference type="EMBL" id="CAB4183565.1"/>
    </source>
</evidence>
<proteinExistence type="predicted"/>
<name>A0A6J5QS26_9CAUD</name>
<accession>A0A6J5QS26</accession>
<sequence>MLAKLQNILSGWRGYIWESPATRLMAESRALNCADCEHAEHGIVISFLNDEVKEIEGMKCNLCDCPLSALLRSPNERCKIDKW</sequence>
<gene>
    <name evidence="1" type="ORF">UFOVP1106_7</name>
</gene>
<organism evidence="1">
    <name type="scientific">uncultured Caudovirales phage</name>
    <dbReference type="NCBI Taxonomy" id="2100421"/>
    <lineage>
        <taxon>Viruses</taxon>
        <taxon>Duplodnaviria</taxon>
        <taxon>Heunggongvirae</taxon>
        <taxon>Uroviricota</taxon>
        <taxon>Caudoviricetes</taxon>
        <taxon>Peduoviridae</taxon>
        <taxon>Maltschvirus</taxon>
        <taxon>Maltschvirus maltsch</taxon>
    </lineage>
</organism>
<dbReference type="EMBL" id="LR797049">
    <property type="protein sequence ID" value="CAB4183565.1"/>
    <property type="molecule type" value="Genomic_DNA"/>
</dbReference>